<feature type="domain" description="FAD dependent oxidoreductase" evidence="2">
    <location>
        <begin position="41"/>
        <end position="401"/>
    </location>
</feature>
<keyword evidence="4" id="KW-1185">Reference proteome</keyword>
<dbReference type="STRING" id="336831.WG68_03930"/>
<keyword evidence="1" id="KW-0560">Oxidoreductase</keyword>
<evidence type="ECO:0000313" key="3">
    <source>
        <dbReference type="EMBL" id="KKO46478.1"/>
    </source>
</evidence>
<reference evidence="3 4" key="1">
    <citation type="submission" date="2015-03" db="EMBL/GenBank/DDBJ databases">
        <title>Draft genome sequences of two protease-producing strains of Arsukibacterium isolated from two cold and alkaline environments.</title>
        <authorList>
            <person name="Lylloff J.E."/>
            <person name="Skov L.B."/>
            <person name="Jepsen M."/>
            <person name="Hallin P.F."/>
            <person name="Sorensen S.J."/>
            <person name="Stougaard P."/>
            <person name="Glaring M.A."/>
        </authorList>
    </citation>
    <scope>NUCLEOTIDE SEQUENCE [LARGE SCALE GENOMIC DNA]</scope>
    <source>
        <strain evidence="3 4">GCM72</strain>
    </source>
</reference>
<dbReference type="GO" id="GO:0016491">
    <property type="term" value="F:oxidoreductase activity"/>
    <property type="evidence" value="ECO:0007669"/>
    <property type="project" value="UniProtKB-KW"/>
</dbReference>
<dbReference type="PANTHER" id="PTHR13847:SF281">
    <property type="entry name" value="FAD DEPENDENT OXIDOREDUCTASE DOMAIN-CONTAINING PROTEIN"/>
    <property type="match status" value="1"/>
</dbReference>
<dbReference type="EMBL" id="LAHO01000003">
    <property type="protein sequence ID" value="KKO46478.1"/>
    <property type="molecule type" value="Genomic_DNA"/>
</dbReference>
<dbReference type="Gene3D" id="3.30.9.10">
    <property type="entry name" value="D-Amino Acid Oxidase, subunit A, domain 2"/>
    <property type="match status" value="1"/>
</dbReference>
<name>A0A0M2VBG4_9GAMM</name>
<proteinExistence type="predicted"/>
<dbReference type="InterPro" id="IPR036188">
    <property type="entry name" value="FAD/NAD-bd_sf"/>
</dbReference>
<sequence length="444" mass="48821">MYDPYIDSELNSKQTDVASYWQAVTPGQIHYPSLQQDLSCDTLVIGAGYTGLNCGLELAAAAQRDVVVVDALQPGWGCSGRNGGFVLRGTGRLGLAQLKSKFGLDTARLFHQEYGEAVARVNQLITAGNIDCQPQAAGYYKLAHKAAMAKDLAEQAEFLQQHFGYQAKFLTKSQIQQSVVKHQQADAAVHFPDCYGLNPLALARGYAQLAVKAGAKLFGQTAVRSILRQGAGFKVITAQAVINASNVVLATNAYTAKGFYPQLNNSCLPVLSSVIVTEPLTDNQLQQLNWQQNSIMMDTRTLKYYYRLLPDKRILFGGRGAITGKAAADPIYASRLLVALKRCFAGLEQLNYQYQWSGWVGVSFDDLPRIYSPEPGLFYAAGYCGSGLSFSSLAGKRLAQLVCGQRLPALPIYQSQLPTFPFSAFRRQGQQLYYQWGRFKDHFL</sequence>
<dbReference type="InterPro" id="IPR006076">
    <property type="entry name" value="FAD-dep_OxRdtase"/>
</dbReference>
<dbReference type="SUPFAM" id="SSF51905">
    <property type="entry name" value="FAD/NAD(P)-binding domain"/>
    <property type="match status" value="1"/>
</dbReference>
<protein>
    <submittedName>
        <fullName evidence="3">FAD-dependent oxidoreductase</fullName>
    </submittedName>
</protein>
<evidence type="ECO:0000313" key="4">
    <source>
        <dbReference type="Proteomes" id="UP000034228"/>
    </source>
</evidence>
<dbReference type="RefSeq" id="WP_046556370.1">
    <property type="nucleotide sequence ID" value="NZ_LAHO01000003.1"/>
</dbReference>
<evidence type="ECO:0000256" key="1">
    <source>
        <dbReference type="ARBA" id="ARBA00023002"/>
    </source>
</evidence>
<gene>
    <name evidence="3" type="ORF">WG68_03930</name>
</gene>
<dbReference type="GO" id="GO:0005737">
    <property type="term" value="C:cytoplasm"/>
    <property type="evidence" value="ECO:0007669"/>
    <property type="project" value="TreeGrafter"/>
</dbReference>
<dbReference type="Gene3D" id="3.50.50.60">
    <property type="entry name" value="FAD/NAD(P)-binding domain"/>
    <property type="match status" value="1"/>
</dbReference>
<dbReference type="Proteomes" id="UP000034228">
    <property type="component" value="Unassembled WGS sequence"/>
</dbReference>
<dbReference type="Pfam" id="PF01266">
    <property type="entry name" value="DAO"/>
    <property type="match status" value="1"/>
</dbReference>
<dbReference type="PANTHER" id="PTHR13847">
    <property type="entry name" value="SARCOSINE DEHYDROGENASE-RELATED"/>
    <property type="match status" value="1"/>
</dbReference>
<evidence type="ECO:0000259" key="2">
    <source>
        <dbReference type="Pfam" id="PF01266"/>
    </source>
</evidence>
<comment type="caution">
    <text evidence="3">The sequence shown here is derived from an EMBL/GenBank/DDBJ whole genome shotgun (WGS) entry which is preliminary data.</text>
</comment>
<dbReference type="AlphaFoldDB" id="A0A0M2VBG4"/>
<dbReference type="PATRIC" id="fig|336831.14.peg.3098"/>
<organism evidence="3 4">
    <name type="scientific">Arsukibacterium ikkense</name>
    <dbReference type="NCBI Taxonomy" id="336831"/>
    <lineage>
        <taxon>Bacteria</taxon>
        <taxon>Pseudomonadati</taxon>
        <taxon>Pseudomonadota</taxon>
        <taxon>Gammaproteobacteria</taxon>
        <taxon>Chromatiales</taxon>
        <taxon>Chromatiaceae</taxon>
        <taxon>Arsukibacterium</taxon>
    </lineage>
</organism>
<accession>A0A0M2VBG4</accession>
<dbReference type="OrthoDB" id="311718at2"/>